<dbReference type="PANTHER" id="PTHR32432">
    <property type="entry name" value="CELL DIVISION PROTEIN FTSA-RELATED"/>
    <property type="match status" value="1"/>
</dbReference>
<name>A0A1X1A714_PSEPU</name>
<comment type="caution">
    <text evidence="1">The sequence shown here is derived from an EMBL/GenBank/DDBJ whole genome shotgun (WGS) entry which is preliminary data.</text>
</comment>
<sequence>MLGRFGRDAGSLLGVEIASDSVRILQLQGRHGRRSVGAWALEPFESPEGGWATRPDVVAGALRRAWHRSGSRQRQAAVALPASEVICKVCRLPAGLSESEMEAQLLVEAERLFPFPLQDLALDFQVLEPAAGQVGEARVLVGACRQQSLAPLEEVLGSAGLQPVAVEVDSIALARTLPAGDGSPALLRIEPDCAVLHGWPEPGLPQRTTLRLLASEDRSLAAERVAQWLRSALSLALCKPLLVAADEGWVDALSEQLGMPCTVFQPFTRCEPSLVLALGLAMGDAR</sequence>
<dbReference type="PANTHER" id="PTHR32432:SF3">
    <property type="entry name" value="ETHANOLAMINE UTILIZATION PROTEIN EUTJ"/>
    <property type="match status" value="1"/>
</dbReference>
<dbReference type="InterPro" id="IPR050696">
    <property type="entry name" value="FtsA/MreB"/>
</dbReference>
<dbReference type="OrthoDB" id="9773403at2"/>
<protein>
    <recommendedName>
        <fullName evidence="3">Pilus assembly protein PilM</fullName>
    </recommendedName>
</protein>
<reference evidence="1 2" key="1">
    <citation type="submission" date="2017-04" db="EMBL/GenBank/DDBJ databases">
        <title>Presence of VIM-2 positive Pseudomonas species in chickens and their surrounding environment.</title>
        <authorList>
            <person name="Zhang R."/>
        </authorList>
    </citation>
    <scope>NUCLEOTIDE SEQUENCE [LARGE SCALE GENOMIC DNA]</scope>
    <source>
        <strain evidence="1 2">DZ-C18</strain>
    </source>
</reference>
<dbReference type="InterPro" id="IPR005883">
    <property type="entry name" value="PilM"/>
</dbReference>
<dbReference type="RefSeq" id="WP_084853836.1">
    <property type="nucleotide sequence ID" value="NZ_NBWC01000002.1"/>
</dbReference>
<evidence type="ECO:0008006" key="3">
    <source>
        <dbReference type="Google" id="ProtNLM"/>
    </source>
</evidence>
<accession>A0A1X1A714</accession>
<dbReference type="AlphaFoldDB" id="A0A1X1A714"/>
<dbReference type="Proteomes" id="UP000193675">
    <property type="component" value="Unassembled WGS sequence"/>
</dbReference>
<proteinExistence type="predicted"/>
<dbReference type="Pfam" id="PF11104">
    <property type="entry name" value="PilM_2"/>
    <property type="match status" value="1"/>
</dbReference>
<evidence type="ECO:0000313" key="2">
    <source>
        <dbReference type="Proteomes" id="UP000193675"/>
    </source>
</evidence>
<dbReference type="SUPFAM" id="SSF53067">
    <property type="entry name" value="Actin-like ATPase domain"/>
    <property type="match status" value="1"/>
</dbReference>
<organism evidence="1 2">
    <name type="scientific">Pseudomonas putida</name>
    <name type="common">Arthrobacter siderocapsulatus</name>
    <dbReference type="NCBI Taxonomy" id="303"/>
    <lineage>
        <taxon>Bacteria</taxon>
        <taxon>Pseudomonadati</taxon>
        <taxon>Pseudomonadota</taxon>
        <taxon>Gammaproteobacteria</taxon>
        <taxon>Pseudomonadales</taxon>
        <taxon>Pseudomonadaceae</taxon>
        <taxon>Pseudomonas</taxon>
    </lineage>
</organism>
<evidence type="ECO:0000313" key="1">
    <source>
        <dbReference type="EMBL" id="ORL67704.1"/>
    </source>
</evidence>
<dbReference type="Gene3D" id="3.30.420.40">
    <property type="match status" value="1"/>
</dbReference>
<dbReference type="InterPro" id="IPR043129">
    <property type="entry name" value="ATPase_NBD"/>
</dbReference>
<gene>
    <name evidence="1" type="ORF">B7H17_01200</name>
</gene>
<dbReference type="EMBL" id="NBWC01000002">
    <property type="protein sequence ID" value="ORL67704.1"/>
    <property type="molecule type" value="Genomic_DNA"/>
</dbReference>